<keyword evidence="8" id="KW-0418">Kinase</keyword>
<dbReference type="Proteomes" id="UP000694680">
    <property type="component" value="Chromosome 7"/>
</dbReference>
<dbReference type="InterPro" id="IPR008352">
    <property type="entry name" value="MAPK_HOG-like"/>
</dbReference>
<keyword evidence="10" id="KW-0346">Stress response</keyword>
<dbReference type="GO" id="GO:0004707">
    <property type="term" value="F:MAP kinase activity"/>
    <property type="evidence" value="ECO:0007669"/>
    <property type="project" value="UniProtKB-EC"/>
</dbReference>
<dbReference type="PANTHER" id="PTHR24055">
    <property type="entry name" value="MITOGEN-ACTIVATED PROTEIN KINASE"/>
    <property type="match status" value="1"/>
</dbReference>
<feature type="binding site" evidence="11">
    <location>
        <position position="57"/>
    </location>
    <ligand>
        <name>ATP</name>
        <dbReference type="ChEBI" id="CHEBI:30616"/>
    </ligand>
</feature>
<keyword evidence="6" id="KW-0808">Transferase</keyword>
<dbReference type="Gene3D" id="1.10.510.10">
    <property type="entry name" value="Transferase(Phosphotransferase) domain 1"/>
    <property type="match status" value="2"/>
</dbReference>
<dbReference type="SMART" id="SM00220">
    <property type="entry name" value="S_TKc"/>
    <property type="match status" value="1"/>
</dbReference>
<evidence type="ECO:0000256" key="4">
    <source>
        <dbReference type="ARBA" id="ARBA00022527"/>
    </source>
</evidence>
<dbReference type="InterPro" id="IPR000719">
    <property type="entry name" value="Prot_kinase_dom"/>
</dbReference>
<name>A0A8C5NAA6_GOUWI</name>
<dbReference type="InterPro" id="IPR011009">
    <property type="entry name" value="Kinase-like_dom_sf"/>
</dbReference>
<dbReference type="PROSITE" id="PS01351">
    <property type="entry name" value="MAPK"/>
    <property type="match status" value="1"/>
</dbReference>
<evidence type="ECO:0000256" key="7">
    <source>
        <dbReference type="ARBA" id="ARBA00022741"/>
    </source>
</evidence>
<dbReference type="Gene3D" id="3.30.200.20">
    <property type="entry name" value="Phosphorylase Kinase, domain 1"/>
    <property type="match status" value="2"/>
</dbReference>
<dbReference type="PROSITE" id="PS00107">
    <property type="entry name" value="PROTEIN_KINASE_ATP"/>
    <property type="match status" value="1"/>
</dbReference>
<dbReference type="InterPro" id="IPR017441">
    <property type="entry name" value="Protein_kinase_ATP_BS"/>
</dbReference>
<sequence length="345" mass="39955">REKSPRPQGRRSLPEVNSTVWEVPEKYTRLKQIGTGAYGSVCSAINERTNEKVAIKKLHRPFQSEIFAKRAYRELRLLKHMKHENVIGLLNVFTPACSLDDFQDFYLVMPYMFTDLSKVRGHLSEDKVQFLVYQMLCGLRYIHKAGIIHRDLKPGNLAVNEDCELKILDFGLARSTDAEMTGYVVTRWYRAPEVILNWMHYTQTVDIWSVGCIMAEMINGKTLFKGKDYMDQLTQIMKVTGVPGPEFIQKLDSPEVGERSIDLLEKMLVLDGDERPTAELALEHSYFDSLRDPEDFPEPTPYDDSRDNATLALEEWRRLCYKEVDSFVPFPRRDSKRKNTLTMSP</sequence>
<keyword evidence="9 11" id="KW-0067">ATP-binding</keyword>
<evidence type="ECO:0000256" key="11">
    <source>
        <dbReference type="PROSITE-ProRule" id="PRU10141"/>
    </source>
</evidence>
<keyword evidence="4" id="KW-0723">Serine/threonine-protein kinase</keyword>
<dbReference type="SUPFAM" id="SSF56112">
    <property type="entry name" value="Protein kinase-like (PK-like)"/>
    <property type="match status" value="1"/>
</dbReference>
<reference evidence="13" key="1">
    <citation type="submission" date="2020-06" db="EMBL/GenBank/DDBJ databases">
        <authorList>
            <consortium name="Wellcome Sanger Institute Data Sharing"/>
        </authorList>
    </citation>
    <scope>NUCLEOTIDE SEQUENCE [LARGE SCALE GENOMIC DNA]</scope>
</reference>
<evidence type="ECO:0000256" key="1">
    <source>
        <dbReference type="ARBA" id="ARBA00001946"/>
    </source>
</evidence>
<dbReference type="FunFam" id="3.30.200.20:FF:000769">
    <property type="entry name" value="Mitogen-activated protein kinase 14"/>
    <property type="match status" value="1"/>
</dbReference>
<feature type="domain" description="Protein kinase" evidence="12">
    <location>
        <begin position="27"/>
        <end position="287"/>
    </location>
</feature>
<evidence type="ECO:0000256" key="2">
    <source>
        <dbReference type="ARBA" id="ARBA00008832"/>
    </source>
</evidence>
<dbReference type="InterPro" id="IPR003527">
    <property type="entry name" value="MAP_kinase_CS"/>
</dbReference>
<evidence type="ECO:0000313" key="14">
    <source>
        <dbReference type="Proteomes" id="UP000694680"/>
    </source>
</evidence>
<dbReference type="Pfam" id="PF00069">
    <property type="entry name" value="Pkinase"/>
    <property type="match status" value="1"/>
</dbReference>
<dbReference type="InterPro" id="IPR050117">
    <property type="entry name" value="MAPK"/>
</dbReference>
<dbReference type="FunFam" id="1.10.510.10:FF:000563">
    <property type="entry name" value="Mitogen-activated protein kinase"/>
    <property type="match status" value="1"/>
</dbReference>
<dbReference type="AlphaFoldDB" id="A0A8C5NAA6"/>
<organism evidence="13 14">
    <name type="scientific">Gouania willdenowi</name>
    <name type="common">Blunt-snouted clingfish</name>
    <name type="synonym">Lepadogaster willdenowi</name>
    <dbReference type="NCBI Taxonomy" id="441366"/>
    <lineage>
        <taxon>Eukaryota</taxon>
        <taxon>Metazoa</taxon>
        <taxon>Chordata</taxon>
        <taxon>Craniata</taxon>
        <taxon>Vertebrata</taxon>
        <taxon>Euteleostomi</taxon>
        <taxon>Actinopterygii</taxon>
        <taxon>Neopterygii</taxon>
        <taxon>Teleostei</taxon>
        <taxon>Neoteleostei</taxon>
        <taxon>Acanthomorphata</taxon>
        <taxon>Ovalentaria</taxon>
        <taxon>Blenniimorphae</taxon>
        <taxon>Blenniiformes</taxon>
        <taxon>Gobiesocoidei</taxon>
        <taxon>Gobiesocidae</taxon>
        <taxon>Gobiesocinae</taxon>
        <taxon>Gouania</taxon>
    </lineage>
</organism>
<keyword evidence="7 11" id="KW-0547">Nucleotide-binding</keyword>
<proteinExistence type="inferred from homology"/>
<protein>
    <recommendedName>
        <fullName evidence="3">mitogen-activated protein kinase</fullName>
        <ecNumber evidence="3">2.7.11.24</ecNumber>
    </recommendedName>
</protein>
<evidence type="ECO:0000313" key="13">
    <source>
        <dbReference type="Ensembl" id="ENSGWIP00000040561.1"/>
    </source>
</evidence>
<gene>
    <name evidence="13" type="primary">mapk13</name>
</gene>
<accession>A0A8C5NAA6</accession>
<comment type="cofactor">
    <cofactor evidence="1">
        <name>Mg(2+)</name>
        <dbReference type="ChEBI" id="CHEBI:18420"/>
    </cofactor>
</comment>
<evidence type="ECO:0000256" key="9">
    <source>
        <dbReference type="ARBA" id="ARBA00022840"/>
    </source>
</evidence>
<evidence type="ECO:0000256" key="5">
    <source>
        <dbReference type="ARBA" id="ARBA00022553"/>
    </source>
</evidence>
<evidence type="ECO:0000256" key="6">
    <source>
        <dbReference type="ARBA" id="ARBA00022679"/>
    </source>
</evidence>
<evidence type="ECO:0000256" key="10">
    <source>
        <dbReference type="ARBA" id="ARBA00023016"/>
    </source>
</evidence>
<dbReference type="EC" id="2.7.11.24" evidence="3"/>
<dbReference type="Ensembl" id="ENSGWIT00000044066.1">
    <property type="protein sequence ID" value="ENSGWIP00000040561.1"/>
    <property type="gene ID" value="ENSGWIG00000020455.1"/>
</dbReference>
<evidence type="ECO:0000256" key="8">
    <source>
        <dbReference type="ARBA" id="ARBA00022777"/>
    </source>
</evidence>
<keyword evidence="5" id="KW-0597">Phosphoprotein</keyword>
<dbReference type="GO" id="GO:0005524">
    <property type="term" value="F:ATP binding"/>
    <property type="evidence" value="ECO:0007669"/>
    <property type="project" value="UniProtKB-UniRule"/>
</dbReference>
<keyword evidence="14" id="KW-1185">Reference proteome</keyword>
<reference evidence="13" key="2">
    <citation type="submission" date="2025-08" db="UniProtKB">
        <authorList>
            <consortium name="Ensembl"/>
        </authorList>
    </citation>
    <scope>IDENTIFICATION</scope>
</reference>
<evidence type="ECO:0000259" key="12">
    <source>
        <dbReference type="PROSITE" id="PS50011"/>
    </source>
</evidence>
<dbReference type="PROSITE" id="PS50011">
    <property type="entry name" value="PROTEIN_KINASE_DOM"/>
    <property type="match status" value="1"/>
</dbReference>
<comment type="similarity">
    <text evidence="2">Belongs to the protein kinase superfamily. CMGC Ser/Thr protein kinase family. MAP kinase subfamily.</text>
</comment>
<dbReference type="PRINTS" id="PR01773">
    <property type="entry name" value="P38MAPKINASE"/>
</dbReference>
<evidence type="ECO:0000256" key="3">
    <source>
        <dbReference type="ARBA" id="ARBA00012411"/>
    </source>
</evidence>
<reference evidence="13" key="3">
    <citation type="submission" date="2025-09" db="UniProtKB">
        <authorList>
            <consortium name="Ensembl"/>
        </authorList>
    </citation>
    <scope>IDENTIFICATION</scope>
</reference>